<feature type="compositionally biased region" description="Basic and acidic residues" evidence="2">
    <location>
        <begin position="882"/>
        <end position="901"/>
    </location>
</feature>
<feature type="compositionally biased region" description="Polar residues" evidence="2">
    <location>
        <begin position="611"/>
        <end position="624"/>
    </location>
</feature>
<gene>
    <name evidence="3" type="ORF">QCA50_004416</name>
</gene>
<name>A0AAW0GHB0_9APHY</name>
<feature type="compositionally biased region" description="Polar residues" evidence="2">
    <location>
        <begin position="323"/>
        <end position="340"/>
    </location>
</feature>
<feature type="region of interest" description="Disordered" evidence="2">
    <location>
        <begin position="37"/>
        <end position="106"/>
    </location>
</feature>
<feature type="compositionally biased region" description="Basic residues" evidence="2">
    <location>
        <begin position="1017"/>
        <end position="1026"/>
    </location>
</feature>
<feature type="region of interest" description="Disordered" evidence="2">
    <location>
        <begin position="323"/>
        <end position="343"/>
    </location>
</feature>
<feature type="compositionally biased region" description="Pro residues" evidence="2">
    <location>
        <begin position="719"/>
        <end position="731"/>
    </location>
</feature>
<accession>A0AAW0GHB0</accession>
<feature type="compositionally biased region" description="Polar residues" evidence="2">
    <location>
        <begin position="907"/>
        <end position="943"/>
    </location>
</feature>
<reference evidence="3 4" key="1">
    <citation type="submission" date="2022-09" db="EMBL/GenBank/DDBJ databases">
        <authorList>
            <person name="Palmer J.M."/>
        </authorList>
    </citation>
    <scope>NUCLEOTIDE SEQUENCE [LARGE SCALE GENOMIC DNA]</scope>
    <source>
        <strain evidence="3 4">DSM 7382</strain>
    </source>
</reference>
<feature type="coiled-coil region" evidence="1">
    <location>
        <begin position="233"/>
        <end position="271"/>
    </location>
</feature>
<feature type="compositionally biased region" description="Polar residues" evidence="2">
    <location>
        <begin position="961"/>
        <end position="971"/>
    </location>
</feature>
<comment type="caution">
    <text evidence="3">The sequence shown here is derived from an EMBL/GenBank/DDBJ whole genome shotgun (WGS) entry which is preliminary data.</text>
</comment>
<feature type="compositionally biased region" description="Polar residues" evidence="2">
    <location>
        <begin position="677"/>
        <end position="689"/>
    </location>
</feature>
<keyword evidence="4" id="KW-1185">Reference proteome</keyword>
<feature type="compositionally biased region" description="Basic and acidic residues" evidence="2">
    <location>
        <begin position="990"/>
        <end position="1000"/>
    </location>
</feature>
<sequence length="1058" mass="113027">MQTQQSPSKTSTSRSALLADFSFSVIGKPPSLLARLGDAIPGELQGPRTPSTSPPSTPLLGRLTTTPTVFPSGTIGLSLSERLGYPTQATPPPSAPPSTTVQTTRPSGLAVSTPLLSLDNATLSVVDLPESLPSSLTLQALPPPNRPLPIKIQESSASTTPMQPQILNSTHAVEIQTAVPMDVDAPTSAITNSSFSSSLPSALLPNVTAEDLYAKLASLAGERTAWDDIKHHLQRCRDEREELLRRHEETVRAAQREKDQADRVLAAAETAFKLVESLRDKQEQRWDQEKVLAERAYAETLRLQQEQNSLALEMRRTSSDTVSPHVASTSMASQPPQTQAPVVVNPPVRSIPAVSSTSAPSQAPIASAPLTIANVVPPVVPPLAQSAKPNDPIKAPVVQAQATESSLMEETQEQRRIREELERLQAQKKAELQARKRKEQREESIRIRAARANAEVASADASPSPSKSATPQPSPVAQPDNTPSSNQRVGVGKQSSSTIPPATSGSSQNAQKQVPTSSATVQPTVASTPVQAMQGRTNITPTTPIPISSAPMKNSNPKTATVLTSTMTSTPVNLPPKSLPIGSLTKPSTSISESKPPAQVATPVNRPQAPASKSTAVISNSQIKQEPELEPSLSVSKSMPQVQPSKLSQPTSVAPRTNATRPAAPVTQTPVAKPISPVTQSTKPASLQFNVPDKDRSGRVSDISSAPAAKLNKAVVPNNPIPAKPPTPKVPAVPEQTTKTNHPATTRAQSIRGNALFNDPPRTRQPMAFGSIDAIPSTDSRYIRRSLTPERSPSPRRPLTPPRRGEYVRQIGSHYSPSPPPRGRRASHYSPDRARSRSPVEVGRKRIRESDGWDTSEQPPRRAKVSGPPPPRSPNWSAPSHYRQELDGSRDMARTPPRLDNHPPQALSYSYGSQPHSPGLTSYPSGQFSGYETTSNYGSNQSLGDYAAMDEEPTSYRGRVSSGNRQASGSNWPAEPYRSQQGNTFTEEPGLLHRMSEPKPPRGRGSDSSVATSGGRGRGRGAKGPRTKSNNPVQASGGTHKSLSARMNNPSLEARLSG</sequence>
<proteinExistence type="predicted"/>
<keyword evidence="1" id="KW-0175">Coiled coil</keyword>
<dbReference type="Proteomes" id="UP001385951">
    <property type="component" value="Unassembled WGS sequence"/>
</dbReference>
<evidence type="ECO:0000256" key="1">
    <source>
        <dbReference type="SAM" id="Coils"/>
    </source>
</evidence>
<feature type="compositionally biased region" description="Polar residues" evidence="2">
    <location>
        <begin position="479"/>
        <end position="538"/>
    </location>
</feature>
<evidence type="ECO:0000256" key="2">
    <source>
        <dbReference type="SAM" id="MobiDB-lite"/>
    </source>
</evidence>
<feature type="compositionally biased region" description="Low complexity" evidence="2">
    <location>
        <begin position="653"/>
        <end position="667"/>
    </location>
</feature>
<dbReference type="EMBL" id="JASBNA010000004">
    <property type="protein sequence ID" value="KAK7692783.1"/>
    <property type="molecule type" value="Genomic_DNA"/>
</dbReference>
<feature type="compositionally biased region" description="Polar residues" evidence="2">
    <location>
        <begin position="735"/>
        <end position="752"/>
    </location>
</feature>
<feature type="region of interest" description="Disordered" evidence="2">
    <location>
        <begin position="449"/>
        <end position="1058"/>
    </location>
</feature>
<dbReference type="AlphaFoldDB" id="A0AAW0GHB0"/>
<feature type="compositionally biased region" description="Low complexity" evidence="2">
    <location>
        <begin position="559"/>
        <end position="570"/>
    </location>
</feature>
<feature type="compositionally biased region" description="Polar residues" evidence="2">
    <location>
        <begin position="633"/>
        <end position="652"/>
    </location>
</feature>
<feature type="compositionally biased region" description="Low complexity" evidence="2">
    <location>
        <begin position="450"/>
        <end position="471"/>
    </location>
</feature>
<feature type="compositionally biased region" description="Polar residues" evidence="2">
    <location>
        <begin position="1027"/>
        <end position="1051"/>
    </location>
</feature>
<protein>
    <submittedName>
        <fullName evidence="3">Uncharacterized protein</fullName>
    </submittedName>
</protein>
<feature type="compositionally biased region" description="Basic and acidic residues" evidence="2">
    <location>
        <begin position="842"/>
        <end position="851"/>
    </location>
</feature>
<evidence type="ECO:0000313" key="4">
    <source>
        <dbReference type="Proteomes" id="UP001385951"/>
    </source>
</evidence>
<organism evidence="3 4">
    <name type="scientific">Cerrena zonata</name>
    <dbReference type="NCBI Taxonomy" id="2478898"/>
    <lineage>
        <taxon>Eukaryota</taxon>
        <taxon>Fungi</taxon>
        <taxon>Dikarya</taxon>
        <taxon>Basidiomycota</taxon>
        <taxon>Agaricomycotina</taxon>
        <taxon>Agaricomycetes</taxon>
        <taxon>Polyporales</taxon>
        <taxon>Cerrenaceae</taxon>
        <taxon>Cerrena</taxon>
    </lineage>
</organism>
<feature type="compositionally biased region" description="Low complexity" evidence="2">
    <location>
        <begin position="58"/>
        <end position="68"/>
    </location>
</feature>
<evidence type="ECO:0000313" key="3">
    <source>
        <dbReference type="EMBL" id="KAK7692783.1"/>
    </source>
</evidence>